<evidence type="ECO:0000313" key="3">
    <source>
        <dbReference type="Proteomes" id="UP000034307"/>
    </source>
</evidence>
<proteinExistence type="predicted"/>
<accession>A0A0G1RMG7</accession>
<dbReference type="InterPro" id="IPR050515">
    <property type="entry name" value="Beta-lactam/transpept"/>
</dbReference>
<feature type="non-terminal residue" evidence="2">
    <location>
        <position position="1"/>
    </location>
</feature>
<dbReference type="GO" id="GO:0071555">
    <property type="term" value="P:cell wall organization"/>
    <property type="evidence" value="ECO:0007669"/>
    <property type="project" value="TreeGrafter"/>
</dbReference>
<reference evidence="2 3" key="1">
    <citation type="journal article" date="2015" name="Nature">
        <title>rRNA introns, odd ribosomes, and small enigmatic genomes across a large radiation of phyla.</title>
        <authorList>
            <person name="Brown C.T."/>
            <person name="Hug L.A."/>
            <person name="Thomas B.C."/>
            <person name="Sharon I."/>
            <person name="Castelle C.J."/>
            <person name="Singh A."/>
            <person name="Wilkins M.J."/>
            <person name="Williams K.H."/>
            <person name="Banfield J.F."/>
        </authorList>
    </citation>
    <scope>NUCLEOTIDE SEQUENCE [LARGE SCALE GENOMIC DNA]</scope>
</reference>
<dbReference type="InterPro" id="IPR012338">
    <property type="entry name" value="Beta-lactam/transpept-like"/>
</dbReference>
<organism evidence="2 3">
    <name type="scientific">Candidatus Amesbacteria bacterium GW2011_GWA2_47_11b</name>
    <dbReference type="NCBI Taxonomy" id="1618358"/>
    <lineage>
        <taxon>Bacteria</taxon>
        <taxon>Candidatus Amesiibacteriota</taxon>
    </lineage>
</organism>
<dbReference type="PANTHER" id="PTHR30627:SF2">
    <property type="entry name" value="PEPTIDOGLYCAN D,D-TRANSPEPTIDASE MRDA"/>
    <property type="match status" value="1"/>
</dbReference>
<evidence type="ECO:0000313" key="2">
    <source>
        <dbReference type="EMBL" id="KKU58346.1"/>
    </source>
</evidence>
<evidence type="ECO:0000259" key="1">
    <source>
        <dbReference type="Pfam" id="PF00905"/>
    </source>
</evidence>
<dbReference type="PATRIC" id="fig|1618358.3.peg.137"/>
<feature type="domain" description="Penicillin-binding protein transpeptidase" evidence="1">
    <location>
        <begin position="2"/>
        <end position="169"/>
    </location>
</feature>
<dbReference type="AlphaFoldDB" id="A0A0G1RMG7"/>
<gene>
    <name evidence="2" type="ORF">UX80_C0003G0001</name>
</gene>
<dbReference type="STRING" id="1618358.UX80_C0003G0001"/>
<dbReference type="GO" id="GO:0008658">
    <property type="term" value="F:penicillin binding"/>
    <property type="evidence" value="ECO:0007669"/>
    <property type="project" value="InterPro"/>
</dbReference>
<dbReference type="SUPFAM" id="SSF56601">
    <property type="entry name" value="beta-lactamase/transpeptidase-like"/>
    <property type="match status" value="1"/>
</dbReference>
<name>A0A0G1RMG7_9BACT</name>
<dbReference type="EMBL" id="LCNO01000003">
    <property type="protein sequence ID" value="KKU58346.1"/>
    <property type="molecule type" value="Genomic_DNA"/>
</dbReference>
<dbReference type="GO" id="GO:0005886">
    <property type="term" value="C:plasma membrane"/>
    <property type="evidence" value="ECO:0007669"/>
    <property type="project" value="TreeGrafter"/>
</dbReference>
<dbReference type="InterPro" id="IPR001460">
    <property type="entry name" value="PCN-bd_Tpept"/>
</dbReference>
<dbReference type="PANTHER" id="PTHR30627">
    <property type="entry name" value="PEPTIDOGLYCAN D,D-TRANSPEPTIDASE"/>
    <property type="match status" value="1"/>
</dbReference>
<dbReference type="Pfam" id="PF00905">
    <property type="entry name" value="Transpeptidase"/>
    <property type="match status" value="1"/>
</dbReference>
<protein>
    <recommendedName>
        <fullName evidence="1">Penicillin-binding protein transpeptidase domain-containing protein</fullName>
    </recommendedName>
</protein>
<comment type="caution">
    <text evidence="2">The sequence shown here is derived from an EMBL/GenBank/DDBJ whole genome shotgun (WGS) entry which is preliminary data.</text>
</comment>
<sequence length="189" mass="20274">VRTGIDLPGEVAGLIPTPEWKEKYKQEKWFLGNTYHMAIGQGDVLVTPLQVNLMTNVIAAGGKKCKPHLNGNTKCPDVQISPEALNIIRRGMVGACSKDGTAFPLFDFKPQVACKTGTAEYVRADGKTGSHAWLTAFAPAENPEISVTVLVEAGGEGSRVAAPIARKVMVKYFGVEDHFNYTVVSGVGE</sequence>
<dbReference type="Proteomes" id="UP000034307">
    <property type="component" value="Unassembled WGS sequence"/>
</dbReference>
<dbReference type="GO" id="GO:0071972">
    <property type="term" value="F:peptidoglycan L,D-transpeptidase activity"/>
    <property type="evidence" value="ECO:0007669"/>
    <property type="project" value="TreeGrafter"/>
</dbReference>
<dbReference type="Gene3D" id="3.40.710.10">
    <property type="entry name" value="DD-peptidase/beta-lactamase superfamily"/>
    <property type="match status" value="1"/>
</dbReference>